<dbReference type="SMART" id="SM00220">
    <property type="entry name" value="S_TKc"/>
    <property type="match status" value="1"/>
</dbReference>
<evidence type="ECO:0000256" key="11">
    <source>
        <dbReference type="RuleBase" id="RU000304"/>
    </source>
</evidence>
<feature type="compositionally biased region" description="Basic and acidic residues" evidence="12">
    <location>
        <begin position="121"/>
        <end position="133"/>
    </location>
</feature>
<reference evidence="15" key="1">
    <citation type="journal article" date="2010" name="Nat. Biotechnol.">
        <title>Draft genome sequence of the oilseed species Ricinus communis.</title>
        <authorList>
            <person name="Chan A.P."/>
            <person name="Crabtree J."/>
            <person name="Zhao Q."/>
            <person name="Lorenzi H."/>
            <person name="Orvis J."/>
            <person name="Puiu D."/>
            <person name="Melake-Berhan A."/>
            <person name="Jones K.M."/>
            <person name="Redman J."/>
            <person name="Chen G."/>
            <person name="Cahoon E.B."/>
            <person name="Gedil M."/>
            <person name="Stanke M."/>
            <person name="Haas B.J."/>
            <person name="Wortman J.R."/>
            <person name="Fraser-Liggett C.M."/>
            <person name="Ravel J."/>
            <person name="Rabinowicz P.D."/>
        </authorList>
    </citation>
    <scope>NUCLEOTIDE SEQUENCE [LARGE SCALE GENOMIC DNA]</scope>
    <source>
        <strain evidence="15">cv. Hale</strain>
    </source>
</reference>
<dbReference type="InterPro" id="IPR008271">
    <property type="entry name" value="Ser/Thr_kinase_AS"/>
</dbReference>
<evidence type="ECO:0000256" key="6">
    <source>
        <dbReference type="ARBA" id="ARBA00022777"/>
    </source>
</evidence>
<proteinExistence type="inferred from homology"/>
<comment type="catalytic activity">
    <reaction evidence="8">
        <text>L-threonyl-[protein] + ATP = O-phospho-L-threonyl-[protein] + ADP + H(+)</text>
        <dbReference type="Rhea" id="RHEA:46608"/>
        <dbReference type="Rhea" id="RHEA-COMP:11060"/>
        <dbReference type="Rhea" id="RHEA-COMP:11605"/>
        <dbReference type="ChEBI" id="CHEBI:15378"/>
        <dbReference type="ChEBI" id="CHEBI:30013"/>
        <dbReference type="ChEBI" id="CHEBI:30616"/>
        <dbReference type="ChEBI" id="CHEBI:61977"/>
        <dbReference type="ChEBI" id="CHEBI:456216"/>
        <dbReference type="EC" id="2.7.11.25"/>
    </reaction>
</comment>
<dbReference type="EC" id="2.7.11.25" evidence="2"/>
<dbReference type="InParanoid" id="B9T7Y7"/>
<feature type="domain" description="Protein kinase" evidence="13">
    <location>
        <begin position="178"/>
        <end position="431"/>
    </location>
</feature>
<dbReference type="InterPro" id="IPR011009">
    <property type="entry name" value="Kinase-like_dom_sf"/>
</dbReference>
<dbReference type="PANTHER" id="PTHR48016">
    <property type="entry name" value="MAP KINASE KINASE KINASE SSK2-RELATED-RELATED"/>
    <property type="match status" value="1"/>
</dbReference>
<dbReference type="Pfam" id="PF00069">
    <property type="entry name" value="Pkinase"/>
    <property type="match status" value="1"/>
</dbReference>
<dbReference type="InterPro" id="IPR000719">
    <property type="entry name" value="Prot_kinase_dom"/>
</dbReference>
<dbReference type="GO" id="GO:0106310">
    <property type="term" value="F:protein serine kinase activity"/>
    <property type="evidence" value="ECO:0007669"/>
    <property type="project" value="RHEA"/>
</dbReference>
<evidence type="ECO:0000256" key="9">
    <source>
        <dbReference type="ARBA" id="ARBA00048329"/>
    </source>
</evidence>
<evidence type="ECO:0000256" key="3">
    <source>
        <dbReference type="ARBA" id="ARBA00022527"/>
    </source>
</evidence>
<dbReference type="PROSITE" id="PS00108">
    <property type="entry name" value="PROTEIN_KINASE_ST"/>
    <property type="match status" value="1"/>
</dbReference>
<dbReference type="EMBL" id="EQ974875">
    <property type="protein sequence ID" value="EEF28029.1"/>
    <property type="molecule type" value="Genomic_DNA"/>
</dbReference>
<keyword evidence="3 11" id="KW-0723">Serine/threonine-protein kinase</keyword>
<name>B9T7Y7_RICCO</name>
<dbReference type="Gene3D" id="1.10.510.10">
    <property type="entry name" value="Transferase(Phosphotransferase) domain 1"/>
    <property type="match status" value="1"/>
</dbReference>
<gene>
    <name evidence="14" type="ORF">RCOM_0275830</name>
</gene>
<dbReference type="GO" id="GO:0005524">
    <property type="term" value="F:ATP binding"/>
    <property type="evidence" value="ECO:0007669"/>
    <property type="project" value="UniProtKB-UniRule"/>
</dbReference>
<evidence type="ECO:0000313" key="14">
    <source>
        <dbReference type="EMBL" id="EEF28029.1"/>
    </source>
</evidence>
<keyword evidence="15" id="KW-1185">Reference proteome</keyword>
<dbReference type="PROSITE" id="PS00107">
    <property type="entry name" value="PROTEIN_KINASE_ATP"/>
    <property type="match status" value="1"/>
</dbReference>
<evidence type="ECO:0000256" key="7">
    <source>
        <dbReference type="ARBA" id="ARBA00022840"/>
    </source>
</evidence>
<comment type="similarity">
    <text evidence="1">Belongs to the protein kinase superfamily. STE Ser/Thr protein kinase family. MAP kinase kinase kinase subfamily.</text>
</comment>
<dbReference type="InterPro" id="IPR050538">
    <property type="entry name" value="MAP_kinase_kinase_kinase"/>
</dbReference>
<keyword evidence="7 10" id="KW-0067">ATP-binding</keyword>
<dbReference type="PROSITE" id="PS50011">
    <property type="entry name" value="PROTEIN_KINASE_DOM"/>
    <property type="match status" value="1"/>
</dbReference>
<feature type="compositionally biased region" description="Basic and acidic residues" evidence="12">
    <location>
        <begin position="27"/>
        <end position="44"/>
    </location>
</feature>
<evidence type="ECO:0000256" key="8">
    <source>
        <dbReference type="ARBA" id="ARBA00047559"/>
    </source>
</evidence>
<evidence type="ECO:0000256" key="12">
    <source>
        <dbReference type="SAM" id="MobiDB-lite"/>
    </source>
</evidence>
<dbReference type="SUPFAM" id="SSF56112">
    <property type="entry name" value="Protein kinase-like (PK-like)"/>
    <property type="match status" value="1"/>
</dbReference>
<evidence type="ECO:0000256" key="5">
    <source>
        <dbReference type="ARBA" id="ARBA00022741"/>
    </source>
</evidence>
<feature type="region of interest" description="Disordered" evidence="12">
    <location>
        <begin position="87"/>
        <end position="156"/>
    </location>
</feature>
<feature type="binding site" evidence="10">
    <location>
        <position position="206"/>
    </location>
    <ligand>
        <name>ATP</name>
        <dbReference type="ChEBI" id="CHEBI:30616"/>
    </ligand>
</feature>
<accession>B9T7Y7</accession>
<dbReference type="InterPro" id="IPR017441">
    <property type="entry name" value="Protein_kinase_ATP_BS"/>
</dbReference>
<evidence type="ECO:0000259" key="13">
    <source>
        <dbReference type="PROSITE" id="PS50011"/>
    </source>
</evidence>
<protein>
    <recommendedName>
        <fullName evidence="2">mitogen-activated protein kinase kinase kinase</fullName>
        <ecNumber evidence="2">2.7.11.25</ecNumber>
    </recommendedName>
</protein>
<dbReference type="eggNOG" id="KOG0198">
    <property type="taxonomic scope" value="Eukaryota"/>
</dbReference>
<dbReference type="FunFam" id="1.10.510.10:FF:000359">
    <property type="entry name" value="Mitogen-activated protein kinase 1, putative, expressed"/>
    <property type="match status" value="1"/>
</dbReference>
<feature type="compositionally biased region" description="Acidic residues" evidence="12">
    <location>
        <begin position="109"/>
        <end position="120"/>
    </location>
</feature>
<evidence type="ECO:0000256" key="2">
    <source>
        <dbReference type="ARBA" id="ARBA00012406"/>
    </source>
</evidence>
<dbReference type="AlphaFoldDB" id="B9T7Y7"/>
<dbReference type="GO" id="GO:0000165">
    <property type="term" value="P:MAPK cascade"/>
    <property type="evidence" value="ECO:0000318"/>
    <property type="project" value="GO_Central"/>
</dbReference>
<sequence length="451" mass="49395">MEMEDIGQFDSGTRARVIDEGNLVSAERTRSGVRDFSKSVRSVREGGSSGGGGALKSDRPLILAPPPVIVQQVVDYESSTWDMLKSFAPQDNEESSVRGEVSSSNEDDRVIDEDKNEEEEKAVGDSDGNKETEVLSEPCSSPLNDDGGGSGGSDEDNVAAINMQAAPNGKVRRSIFSWIKGDVLGSGSFGTVYEGLTDDGFFFAIKEVSLLDQGSQGKQSILQLEQEISLLRAFEHENIVRYLGTEKDEAKLYIFLELATKGSLARLYQKYHLRDSHVSAYTRQILNGLKYLHDRNVVHRDIKCANILVDANGSVKLADFGLAKATTMNDVKSCKGTVFWMAPEVVNLKNRGYGLAADIWSLGCTVLELLTGRPPYSHLEGMQALFRIGKGEPPPIADSLSTDARDFILRCLQVNPTNRPTAAQLLDHPFVKRPHETFSTPSSPRFSSLQP</sequence>
<evidence type="ECO:0000256" key="4">
    <source>
        <dbReference type="ARBA" id="ARBA00022679"/>
    </source>
</evidence>
<dbReference type="Proteomes" id="UP000008311">
    <property type="component" value="Unassembled WGS sequence"/>
</dbReference>
<keyword evidence="5 10" id="KW-0547">Nucleotide-binding</keyword>
<dbReference type="PANTHER" id="PTHR48016:SF29">
    <property type="entry name" value="MITOGEN-ACTIVATED PROTEIN KINASE KINASE KINASE 1-RELATED"/>
    <property type="match status" value="1"/>
</dbReference>
<organism evidence="14 15">
    <name type="scientific">Ricinus communis</name>
    <name type="common">Castor bean</name>
    <dbReference type="NCBI Taxonomy" id="3988"/>
    <lineage>
        <taxon>Eukaryota</taxon>
        <taxon>Viridiplantae</taxon>
        <taxon>Streptophyta</taxon>
        <taxon>Embryophyta</taxon>
        <taxon>Tracheophyta</taxon>
        <taxon>Spermatophyta</taxon>
        <taxon>Magnoliopsida</taxon>
        <taxon>eudicotyledons</taxon>
        <taxon>Gunneridae</taxon>
        <taxon>Pentapetalae</taxon>
        <taxon>rosids</taxon>
        <taxon>fabids</taxon>
        <taxon>Malpighiales</taxon>
        <taxon>Euphorbiaceae</taxon>
        <taxon>Acalyphoideae</taxon>
        <taxon>Acalypheae</taxon>
        <taxon>Ricinus</taxon>
    </lineage>
</organism>
<evidence type="ECO:0000256" key="1">
    <source>
        <dbReference type="ARBA" id="ARBA00006529"/>
    </source>
</evidence>
<comment type="catalytic activity">
    <reaction evidence="9">
        <text>L-seryl-[protein] + ATP = O-phospho-L-seryl-[protein] + ADP + H(+)</text>
        <dbReference type="Rhea" id="RHEA:17989"/>
        <dbReference type="Rhea" id="RHEA-COMP:9863"/>
        <dbReference type="Rhea" id="RHEA-COMP:11604"/>
        <dbReference type="ChEBI" id="CHEBI:15378"/>
        <dbReference type="ChEBI" id="CHEBI:29999"/>
        <dbReference type="ChEBI" id="CHEBI:30616"/>
        <dbReference type="ChEBI" id="CHEBI:83421"/>
        <dbReference type="ChEBI" id="CHEBI:456216"/>
        <dbReference type="EC" id="2.7.11.25"/>
    </reaction>
</comment>
<keyword evidence="6 14" id="KW-0418">Kinase</keyword>
<evidence type="ECO:0000256" key="10">
    <source>
        <dbReference type="PROSITE-ProRule" id="PRU10141"/>
    </source>
</evidence>
<feature type="region of interest" description="Disordered" evidence="12">
    <location>
        <begin position="20"/>
        <end position="64"/>
    </location>
</feature>
<dbReference type="STRING" id="3988.B9T7Y7"/>
<dbReference type="GO" id="GO:0004709">
    <property type="term" value="F:MAP kinase kinase kinase activity"/>
    <property type="evidence" value="ECO:0000318"/>
    <property type="project" value="GO_Central"/>
</dbReference>
<keyword evidence="4 14" id="KW-0808">Transferase</keyword>
<dbReference type="GO" id="GO:1902065">
    <property type="term" value="P:response to L-glutamate"/>
    <property type="evidence" value="ECO:0007669"/>
    <property type="project" value="UniProtKB-ARBA"/>
</dbReference>
<dbReference type="GO" id="GO:0005737">
    <property type="term" value="C:cytoplasm"/>
    <property type="evidence" value="ECO:0000318"/>
    <property type="project" value="GO_Central"/>
</dbReference>
<evidence type="ECO:0000313" key="15">
    <source>
        <dbReference type="Proteomes" id="UP000008311"/>
    </source>
</evidence>